<dbReference type="GeneID" id="17303397"/>
<dbReference type="PaxDb" id="55529-EKX46729"/>
<dbReference type="Proteomes" id="UP000011087">
    <property type="component" value="Unassembled WGS sequence"/>
</dbReference>
<keyword evidence="1" id="KW-0175">Coiled coil</keyword>
<dbReference type="HOGENOM" id="CLU_786308_0_0_1"/>
<dbReference type="EMBL" id="JH992993">
    <property type="protein sequence ID" value="EKX46729.1"/>
    <property type="molecule type" value="Genomic_DNA"/>
</dbReference>
<evidence type="ECO:0000313" key="2">
    <source>
        <dbReference type="EMBL" id="EKX46729.1"/>
    </source>
</evidence>
<dbReference type="AlphaFoldDB" id="L1JF20"/>
<organism evidence="2">
    <name type="scientific">Guillardia theta (strain CCMP2712)</name>
    <name type="common">Cryptophyte</name>
    <dbReference type="NCBI Taxonomy" id="905079"/>
    <lineage>
        <taxon>Eukaryota</taxon>
        <taxon>Cryptophyceae</taxon>
        <taxon>Pyrenomonadales</taxon>
        <taxon>Geminigeraceae</taxon>
        <taxon>Guillardia</taxon>
    </lineage>
</organism>
<dbReference type="RefSeq" id="XP_005833709.1">
    <property type="nucleotide sequence ID" value="XM_005833652.1"/>
</dbReference>
<reference evidence="2 4" key="1">
    <citation type="journal article" date="2012" name="Nature">
        <title>Algal genomes reveal evolutionary mosaicism and the fate of nucleomorphs.</title>
        <authorList>
            <consortium name="DOE Joint Genome Institute"/>
            <person name="Curtis B.A."/>
            <person name="Tanifuji G."/>
            <person name="Burki F."/>
            <person name="Gruber A."/>
            <person name="Irimia M."/>
            <person name="Maruyama S."/>
            <person name="Arias M.C."/>
            <person name="Ball S.G."/>
            <person name="Gile G.H."/>
            <person name="Hirakawa Y."/>
            <person name="Hopkins J.F."/>
            <person name="Kuo A."/>
            <person name="Rensing S.A."/>
            <person name="Schmutz J."/>
            <person name="Symeonidi A."/>
            <person name="Elias M."/>
            <person name="Eveleigh R.J."/>
            <person name="Herman E.K."/>
            <person name="Klute M.J."/>
            <person name="Nakayama T."/>
            <person name="Obornik M."/>
            <person name="Reyes-Prieto A."/>
            <person name="Armbrust E.V."/>
            <person name="Aves S.J."/>
            <person name="Beiko R.G."/>
            <person name="Coutinho P."/>
            <person name="Dacks J.B."/>
            <person name="Durnford D.G."/>
            <person name="Fast N.M."/>
            <person name="Green B.R."/>
            <person name="Grisdale C.J."/>
            <person name="Hempel F."/>
            <person name="Henrissat B."/>
            <person name="Hoppner M.P."/>
            <person name="Ishida K."/>
            <person name="Kim E."/>
            <person name="Koreny L."/>
            <person name="Kroth P.G."/>
            <person name="Liu Y."/>
            <person name="Malik S.B."/>
            <person name="Maier U.G."/>
            <person name="McRose D."/>
            <person name="Mock T."/>
            <person name="Neilson J.A."/>
            <person name="Onodera N.T."/>
            <person name="Poole A.M."/>
            <person name="Pritham E.J."/>
            <person name="Richards T.A."/>
            <person name="Rocap G."/>
            <person name="Roy S.W."/>
            <person name="Sarai C."/>
            <person name="Schaack S."/>
            <person name="Shirato S."/>
            <person name="Slamovits C.H."/>
            <person name="Spencer D.F."/>
            <person name="Suzuki S."/>
            <person name="Worden A.Z."/>
            <person name="Zauner S."/>
            <person name="Barry K."/>
            <person name="Bell C."/>
            <person name="Bharti A.K."/>
            <person name="Crow J.A."/>
            <person name="Grimwood J."/>
            <person name="Kramer R."/>
            <person name="Lindquist E."/>
            <person name="Lucas S."/>
            <person name="Salamov A."/>
            <person name="McFadden G.I."/>
            <person name="Lane C.E."/>
            <person name="Keeling P.J."/>
            <person name="Gray M.W."/>
            <person name="Grigoriev I.V."/>
            <person name="Archibald J.M."/>
        </authorList>
    </citation>
    <scope>NUCLEOTIDE SEQUENCE</scope>
    <source>
        <strain evidence="2 4">CCMP2712</strain>
    </source>
</reference>
<gene>
    <name evidence="2" type="ORF">GUITHDRAFT_107506</name>
</gene>
<evidence type="ECO:0000256" key="1">
    <source>
        <dbReference type="SAM" id="Coils"/>
    </source>
</evidence>
<dbReference type="EnsemblProtists" id="EKX46729">
    <property type="protein sequence ID" value="EKX46729"/>
    <property type="gene ID" value="GUITHDRAFT_107506"/>
</dbReference>
<accession>L1JF20</accession>
<evidence type="ECO:0000313" key="3">
    <source>
        <dbReference type="EnsemblProtists" id="EKX46729"/>
    </source>
</evidence>
<proteinExistence type="predicted"/>
<reference evidence="3" key="3">
    <citation type="submission" date="2016-03" db="UniProtKB">
        <authorList>
            <consortium name="EnsemblProtists"/>
        </authorList>
    </citation>
    <scope>IDENTIFICATION</scope>
</reference>
<dbReference type="Gene3D" id="1.20.5.190">
    <property type="match status" value="1"/>
</dbReference>
<reference evidence="4" key="2">
    <citation type="submission" date="2012-11" db="EMBL/GenBank/DDBJ databases">
        <authorList>
            <person name="Kuo A."/>
            <person name="Curtis B.A."/>
            <person name="Tanifuji G."/>
            <person name="Burki F."/>
            <person name="Gruber A."/>
            <person name="Irimia M."/>
            <person name="Maruyama S."/>
            <person name="Arias M.C."/>
            <person name="Ball S.G."/>
            <person name="Gile G.H."/>
            <person name="Hirakawa Y."/>
            <person name="Hopkins J.F."/>
            <person name="Rensing S.A."/>
            <person name="Schmutz J."/>
            <person name="Symeonidi A."/>
            <person name="Elias M."/>
            <person name="Eveleigh R.J."/>
            <person name="Herman E.K."/>
            <person name="Klute M.J."/>
            <person name="Nakayama T."/>
            <person name="Obornik M."/>
            <person name="Reyes-Prieto A."/>
            <person name="Armbrust E.V."/>
            <person name="Aves S.J."/>
            <person name="Beiko R.G."/>
            <person name="Coutinho P."/>
            <person name="Dacks J.B."/>
            <person name="Durnford D.G."/>
            <person name="Fast N.M."/>
            <person name="Green B.R."/>
            <person name="Grisdale C."/>
            <person name="Hempe F."/>
            <person name="Henrissat B."/>
            <person name="Hoppner M.P."/>
            <person name="Ishida K.-I."/>
            <person name="Kim E."/>
            <person name="Koreny L."/>
            <person name="Kroth P.G."/>
            <person name="Liu Y."/>
            <person name="Malik S.-B."/>
            <person name="Maier U.G."/>
            <person name="McRose D."/>
            <person name="Mock T."/>
            <person name="Neilson J.A."/>
            <person name="Onodera N.T."/>
            <person name="Poole A.M."/>
            <person name="Pritham E.J."/>
            <person name="Richards T.A."/>
            <person name="Rocap G."/>
            <person name="Roy S.W."/>
            <person name="Sarai C."/>
            <person name="Schaack S."/>
            <person name="Shirato S."/>
            <person name="Slamovits C.H."/>
            <person name="Spencer D.F."/>
            <person name="Suzuki S."/>
            <person name="Worden A.Z."/>
            <person name="Zauner S."/>
            <person name="Barry K."/>
            <person name="Bell C."/>
            <person name="Bharti A.K."/>
            <person name="Crow J.A."/>
            <person name="Grimwood J."/>
            <person name="Kramer R."/>
            <person name="Lindquist E."/>
            <person name="Lucas S."/>
            <person name="Salamov A."/>
            <person name="McFadden G.I."/>
            <person name="Lane C.E."/>
            <person name="Keeling P.J."/>
            <person name="Gray M.W."/>
            <person name="Grigoriev I.V."/>
            <person name="Archibald J.M."/>
        </authorList>
    </citation>
    <scope>NUCLEOTIDE SEQUENCE</scope>
    <source>
        <strain evidence="4">CCMP2712</strain>
    </source>
</reference>
<sequence>MARSAADKSRKQEKSILKLNRKTSSNWFESQVYANLPAIIVEMLMFLNLKNPQHLDHINRAEYRRAINSTLVMGSSGSLEGIPEESCTFKGKFKLKFDLYFRARSNSSNSSRVSLRDVLRSLVDSEDADDGVPQVIALHSYDDDKVADARDELEGLLLSENALIHFEITEEPSCMVRKLWQLEVGLALKAQTVWSTQGSECGDSKLLAMGIIVGGEKEAFVKNATHIARRWKSAREADILLAKSGVPVFFCYAAPQSVHSMFNSLRMDLKELREDNEDKHMAHQKEIQALKENMDGLKQTVQTVERKMDEGFSEHQKEIQALKENMDGLKENMDGLKETVQTVERKMDEGFSEHQKEIQALKENMDGLKENMDGLKQTVDGLKQTVQTVERKMDEGFSVCIRALRGVSLY</sequence>
<keyword evidence="4" id="KW-1185">Reference proteome</keyword>
<protein>
    <submittedName>
        <fullName evidence="2 3">Uncharacterized protein</fullName>
    </submittedName>
</protein>
<feature type="coiled-coil region" evidence="1">
    <location>
        <begin position="273"/>
        <end position="392"/>
    </location>
</feature>
<dbReference type="Gene3D" id="1.20.5.340">
    <property type="match status" value="1"/>
</dbReference>
<name>L1JF20_GUITC</name>
<evidence type="ECO:0000313" key="4">
    <source>
        <dbReference type="Proteomes" id="UP000011087"/>
    </source>
</evidence>
<dbReference type="SUPFAM" id="SSF57997">
    <property type="entry name" value="Tropomyosin"/>
    <property type="match status" value="1"/>
</dbReference>
<dbReference type="KEGG" id="gtt:GUITHDRAFT_107506"/>